<dbReference type="EMBL" id="CP033972">
    <property type="protein sequence ID" value="AZG47827.1"/>
    <property type="molecule type" value="Genomic_DNA"/>
</dbReference>
<keyword evidence="2" id="KW-1185">Reference proteome</keyword>
<dbReference type="KEGG" id="gom:D7316_04439"/>
<accession>A0A3G8JRV4</accession>
<reference evidence="1 2" key="1">
    <citation type="submission" date="2018-11" db="EMBL/GenBank/DDBJ databases">
        <title>Gordonia insulae sp. nov., isolated from an island soil.</title>
        <authorList>
            <person name="Kim Y.S."/>
            <person name="Kim S.B."/>
        </authorList>
    </citation>
    <scope>NUCLEOTIDE SEQUENCE [LARGE SCALE GENOMIC DNA]</scope>
    <source>
        <strain evidence="1 2">MMS17-SY073</strain>
    </source>
</reference>
<dbReference type="AlphaFoldDB" id="A0A3G8JRV4"/>
<sequence>MGSGKQAVRAAVTDHLTDPEVSRVVVAPTGADGADAFLSLVIATLMLAERLDVEVAYTPPAATRATRIYRLPHGSAAQTLAEHGSARDVPLIRDDAASVLVGVARHLGADDEKLHGETYVDSEHLFTGEVRGVQIEPLPHAPGLRARVIRPIWPGRWHLGRAAQTGGTNIVVEREGTLTPRVLKRSTFYRHHVDMKLVCP</sequence>
<gene>
    <name evidence="1" type="ORF">D7316_04439</name>
</gene>
<organism evidence="1 2">
    <name type="scientific">Gordonia insulae</name>
    <dbReference type="NCBI Taxonomy" id="2420509"/>
    <lineage>
        <taxon>Bacteria</taxon>
        <taxon>Bacillati</taxon>
        <taxon>Actinomycetota</taxon>
        <taxon>Actinomycetes</taxon>
        <taxon>Mycobacteriales</taxon>
        <taxon>Gordoniaceae</taxon>
        <taxon>Gordonia</taxon>
    </lineage>
</organism>
<dbReference type="Proteomes" id="UP000271469">
    <property type="component" value="Chromosome"/>
</dbReference>
<protein>
    <submittedName>
        <fullName evidence="1">Uncharacterized protein</fullName>
    </submittedName>
</protein>
<evidence type="ECO:0000313" key="1">
    <source>
        <dbReference type="EMBL" id="AZG47827.1"/>
    </source>
</evidence>
<name>A0A3G8JRV4_9ACTN</name>
<evidence type="ECO:0000313" key="2">
    <source>
        <dbReference type="Proteomes" id="UP000271469"/>
    </source>
</evidence>
<proteinExistence type="predicted"/>